<evidence type="ECO:0000313" key="3">
    <source>
        <dbReference type="Proteomes" id="UP001359485"/>
    </source>
</evidence>
<evidence type="ECO:0000256" key="1">
    <source>
        <dbReference type="SAM" id="MobiDB-lite"/>
    </source>
</evidence>
<feature type="compositionally biased region" description="Basic and acidic residues" evidence="1">
    <location>
        <begin position="28"/>
        <end position="43"/>
    </location>
</feature>
<accession>A0ABR1BCS0</accession>
<reference evidence="2 3" key="1">
    <citation type="submission" date="2023-09" db="EMBL/GenBank/DDBJ databases">
        <title>Genomes of two closely related lineages of the louse Polyplax serrata with different host specificities.</title>
        <authorList>
            <person name="Martinu J."/>
            <person name="Tarabai H."/>
            <person name="Stefka J."/>
            <person name="Hypsa V."/>
        </authorList>
    </citation>
    <scope>NUCLEOTIDE SEQUENCE [LARGE SCALE GENOMIC DNA]</scope>
    <source>
        <strain evidence="2">98ZLc_SE</strain>
    </source>
</reference>
<keyword evidence="3" id="KW-1185">Reference proteome</keyword>
<evidence type="ECO:0000313" key="2">
    <source>
        <dbReference type="EMBL" id="KAK6641231.1"/>
    </source>
</evidence>
<feature type="compositionally biased region" description="Polar residues" evidence="1">
    <location>
        <begin position="74"/>
        <end position="84"/>
    </location>
</feature>
<proteinExistence type="predicted"/>
<comment type="caution">
    <text evidence="2">The sequence shown here is derived from an EMBL/GenBank/DDBJ whole genome shotgun (WGS) entry which is preliminary data.</text>
</comment>
<gene>
    <name evidence="2" type="ORF">RUM44_012940</name>
</gene>
<name>A0ABR1BCS0_POLSC</name>
<dbReference type="Proteomes" id="UP001359485">
    <property type="component" value="Unassembled WGS sequence"/>
</dbReference>
<sequence>MLDNSIAEGGTRRRSTFYVPLTENSPLGHDKGTDNGSLKKLEKNGIVGFSSPLRKTPKKSPSPHIGENQPLKYSHTSFASTNPVGNLRRTSKTVESAYSKGGLEKTPMRISHSSKPKILDTSKLLNTPSVSVPSLDVAFTTNQSEVKNATCTQSMETLAVLKPESKSLFTRKTNHVKVMRSPSQRLTTDSLMKKVSLRDSNRSMKVPQVVIESDETEESTTSRNSVENVSCHLRVTEEEDAGIHSGALEVRQLMTFTETELTG</sequence>
<feature type="region of interest" description="Disordered" evidence="1">
    <location>
        <begin position="1"/>
        <end position="86"/>
    </location>
</feature>
<organism evidence="2 3">
    <name type="scientific">Polyplax serrata</name>
    <name type="common">Common mouse louse</name>
    <dbReference type="NCBI Taxonomy" id="468196"/>
    <lineage>
        <taxon>Eukaryota</taxon>
        <taxon>Metazoa</taxon>
        <taxon>Ecdysozoa</taxon>
        <taxon>Arthropoda</taxon>
        <taxon>Hexapoda</taxon>
        <taxon>Insecta</taxon>
        <taxon>Pterygota</taxon>
        <taxon>Neoptera</taxon>
        <taxon>Paraneoptera</taxon>
        <taxon>Psocodea</taxon>
        <taxon>Troctomorpha</taxon>
        <taxon>Phthiraptera</taxon>
        <taxon>Anoplura</taxon>
        <taxon>Polyplacidae</taxon>
        <taxon>Polyplax</taxon>
    </lineage>
</organism>
<protein>
    <submittedName>
        <fullName evidence="2">Uncharacterized protein</fullName>
    </submittedName>
</protein>
<dbReference type="EMBL" id="JAWJWF010000001">
    <property type="protein sequence ID" value="KAK6641231.1"/>
    <property type="molecule type" value="Genomic_DNA"/>
</dbReference>